<dbReference type="InterPro" id="IPR046947">
    <property type="entry name" value="LytR-like"/>
</dbReference>
<keyword evidence="1" id="KW-0597">Phosphoprotein</keyword>
<name>A0ABT3CYF6_9BACT</name>
<dbReference type="InterPro" id="IPR007492">
    <property type="entry name" value="LytTR_DNA-bd_dom"/>
</dbReference>
<proteinExistence type="predicted"/>
<dbReference type="PANTHER" id="PTHR37299">
    <property type="entry name" value="TRANSCRIPTIONAL REGULATOR-RELATED"/>
    <property type="match status" value="1"/>
</dbReference>
<feature type="domain" description="HTH LytTR-type" evidence="3">
    <location>
        <begin position="148"/>
        <end position="254"/>
    </location>
</feature>
<dbReference type="Proteomes" id="UP001300692">
    <property type="component" value="Unassembled WGS sequence"/>
</dbReference>
<reference evidence="4 5" key="1">
    <citation type="submission" date="2022-10" db="EMBL/GenBank/DDBJ databases">
        <title>Comparative genomics and taxonomic characterization of three novel marine species of genus Reichenbachiella exhibiting antioxidant and polysaccharide degradation activities.</title>
        <authorList>
            <person name="Muhammad N."/>
            <person name="Lee Y.-J."/>
            <person name="Ko J."/>
            <person name="Kim S.-G."/>
        </authorList>
    </citation>
    <scope>NUCLEOTIDE SEQUENCE [LARGE SCALE GENOMIC DNA]</scope>
    <source>
        <strain evidence="4 5">ABR2-5</strain>
    </source>
</reference>
<comment type="caution">
    <text evidence="4">The sequence shown here is derived from an EMBL/GenBank/DDBJ whole genome shotgun (WGS) entry which is preliminary data.</text>
</comment>
<dbReference type="SMART" id="SM00850">
    <property type="entry name" value="LytTR"/>
    <property type="match status" value="1"/>
</dbReference>
<sequence>MKVLIVEDEAPAFRRLQKMLEEVDETIEIVEVIDGVEESVNWMKGISNWPDLIFMDIQLSDGISFDIFEKVKVQSPVIFTTAFDEYMLKAFRVNSIDYLLKPINQKELVRSLDKYQNLRSSLAPVSEPNIQELMKCIQIGSAKYKSRFLVKMGEKMMSVETENIAAFQALNGLVYLISQSGKRYVIDLTLEDIMKELDPEKFYRVNRQFILCYHCIDSIHKYGKSKLLIEPKLELEEPIIVSSERASAFKQWLG</sequence>
<dbReference type="Gene3D" id="3.40.50.2300">
    <property type="match status" value="1"/>
</dbReference>
<organism evidence="4 5">
    <name type="scientific">Reichenbachiella ulvae</name>
    <dbReference type="NCBI Taxonomy" id="2980104"/>
    <lineage>
        <taxon>Bacteria</taxon>
        <taxon>Pseudomonadati</taxon>
        <taxon>Bacteroidota</taxon>
        <taxon>Cytophagia</taxon>
        <taxon>Cytophagales</taxon>
        <taxon>Reichenbachiellaceae</taxon>
        <taxon>Reichenbachiella</taxon>
    </lineage>
</organism>
<keyword evidence="5" id="KW-1185">Reference proteome</keyword>
<evidence type="ECO:0000256" key="1">
    <source>
        <dbReference type="PROSITE-ProRule" id="PRU00169"/>
    </source>
</evidence>
<dbReference type="EMBL" id="JAOYOD010000001">
    <property type="protein sequence ID" value="MCV9388243.1"/>
    <property type="molecule type" value="Genomic_DNA"/>
</dbReference>
<dbReference type="RefSeq" id="WP_264139080.1">
    <property type="nucleotide sequence ID" value="NZ_JAOYOD010000001.1"/>
</dbReference>
<feature type="modified residue" description="4-aspartylphosphate" evidence="1">
    <location>
        <position position="56"/>
    </location>
</feature>
<dbReference type="Pfam" id="PF00072">
    <property type="entry name" value="Response_reg"/>
    <property type="match status" value="1"/>
</dbReference>
<evidence type="ECO:0000259" key="2">
    <source>
        <dbReference type="PROSITE" id="PS50110"/>
    </source>
</evidence>
<dbReference type="SMART" id="SM00448">
    <property type="entry name" value="REC"/>
    <property type="match status" value="1"/>
</dbReference>
<accession>A0ABT3CYF6</accession>
<evidence type="ECO:0000259" key="3">
    <source>
        <dbReference type="PROSITE" id="PS50930"/>
    </source>
</evidence>
<dbReference type="PANTHER" id="PTHR37299:SF1">
    <property type="entry name" value="STAGE 0 SPORULATION PROTEIN A HOMOLOG"/>
    <property type="match status" value="1"/>
</dbReference>
<evidence type="ECO:0000313" key="4">
    <source>
        <dbReference type="EMBL" id="MCV9388243.1"/>
    </source>
</evidence>
<gene>
    <name evidence="4" type="ORF">N7U62_16290</name>
</gene>
<keyword evidence="4" id="KW-0238">DNA-binding</keyword>
<dbReference type="GO" id="GO:0003677">
    <property type="term" value="F:DNA binding"/>
    <property type="evidence" value="ECO:0007669"/>
    <property type="project" value="UniProtKB-KW"/>
</dbReference>
<feature type="domain" description="Response regulatory" evidence="2">
    <location>
        <begin position="2"/>
        <end position="116"/>
    </location>
</feature>
<dbReference type="PROSITE" id="PS50930">
    <property type="entry name" value="HTH_LYTTR"/>
    <property type="match status" value="1"/>
</dbReference>
<protein>
    <submittedName>
        <fullName evidence="4">LytTR family DNA-binding domain-containing protein</fullName>
    </submittedName>
</protein>
<dbReference type="InterPro" id="IPR001789">
    <property type="entry name" value="Sig_transdc_resp-reg_receiver"/>
</dbReference>
<dbReference type="Pfam" id="PF04397">
    <property type="entry name" value="LytTR"/>
    <property type="match status" value="1"/>
</dbReference>
<dbReference type="Gene3D" id="2.40.50.1020">
    <property type="entry name" value="LytTr DNA-binding domain"/>
    <property type="match status" value="1"/>
</dbReference>
<dbReference type="SUPFAM" id="SSF52172">
    <property type="entry name" value="CheY-like"/>
    <property type="match status" value="1"/>
</dbReference>
<dbReference type="InterPro" id="IPR011006">
    <property type="entry name" value="CheY-like_superfamily"/>
</dbReference>
<dbReference type="PROSITE" id="PS50110">
    <property type="entry name" value="RESPONSE_REGULATORY"/>
    <property type="match status" value="1"/>
</dbReference>
<evidence type="ECO:0000313" key="5">
    <source>
        <dbReference type="Proteomes" id="UP001300692"/>
    </source>
</evidence>